<dbReference type="PANTHER" id="PTHR48056:SF89">
    <property type="entry name" value="OS06G0585982 PROTEIN"/>
    <property type="match status" value="1"/>
</dbReference>
<keyword evidence="8" id="KW-0732">Signal</keyword>
<evidence type="ECO:0000256" key="3">
    <source>
        <dbReference type="ARBA" id="ARBA00012513"/>
    </source>
</evidence>
<feature type="transmembrane region" description="Helical" evidence="21">
    <location>
        <begin position="15"/>
        <end position="32"/>
    </location>
</feature>
<dbReference type="SUPFAM" id="SSF52058">
    <property type="entry name" value="L domain-like"/>
    <property type="match status" value="2"/>
</dbReference>
<dbReference type="FunFam" id="1.10.510.10:FF:000309">
    <property type="entry name" value="Leucine-rich repeat receptor-like protein kinase"/>
    <property type="match status" value="1"/>
</dbReference>
<keyword evidence="11" id="KW-0418">Kinase</keyword>
<gene>
    <name evidence="23" type="ORF">CJ030_MR4G020651</name>
</gene>
<dbReference type="Proteomes" id="UP000516437">
    <property type="component" value="Chromosome 4"/>
</dbReference>
<keyword evidence="24" id="KW-1185">Reference proteome</keyword>
<dbReference type="InterPro" id="IPR000719">
    <property type="entry name" value="Prot_kinase_dom"/>
</dbReference>
<comment type="catalytic activity">
    <reaction evidence="17">
        <text>L-threonyl-[protein] + ATP = O-phospho-L-threonyl-[protein] + ADP + H(+)</text>
        <dbReference type="Rhea" id="RHEA:46608"/>
        <dbReference type="Rhea" id="RHEA-COMP:11060"/>
        <dbReference type="Rhea" id="RHEA-COMP:11605"/>
        <dbReference type="ChEBI" id="CHEBI:15378"/>
        <dbReference type="ChEBI" id="CHEBI:30013"/>
        <dbReference type="ChEBI" id="CHEBI:30616"/>
        <dbReference type="ChEBI" id="CHEBI:61977"/>
        <dbReference type="ChEBI" id="CHEBI:456216"/>
        <dbReference type="EC" id="2.7.11.1"/>
    </reaction>
</comment>
<evidence type="ECO:0000256" key="10">
    <source>
        <dbReference type="ARBA" id="ARBA00022741"/>
    </source>
</evidence>
<keyword evidence="12 19" id="KW-0067">ATP-binding</keyword>
<dbReference type="InterPro" id="IPR050647">
    <property type="entry name" value="Plant_LRR-RLKs"/>
</dbReference>
<dbReference type="InterPro" id="IPR017441">
    <property type="entry name" value="Protein_kinase_ATP_BS"/>
</dbReference>
<feature type="region of interest" description="Disordered" evidence="20">
    <location>
        <begin position="74"/>
        <end position="107"/>
    </location>
</feature>
<keyword evidence="15" id="KW-0675">Receptor</keyword>
<dbReference type="PROSITE" id="PS50011">
    <property type="entry name" value="PROTEIN_KINASE_DOM"/>
    <property type="match status" value="1"/>
</dbReference>
<keyword evidence="14 21" id="KW-0472">Membrane</keyword>
<evidence type="ECO:0000313" key="23">
    <source>
        <dbReference type="EMBL" id="KAB1216775.1"/>
    </source>
</evidence>
<evidence type="ECO:0000256" key="5">
    <source>
        <dbReference type="ARBA" id="ARBA00022614"/>
    </source>
</evidence>
<keyword evidence="6" id="KW-0808">Transferase</keyword>
<dbReference type="Pfam" id="PF13516">
    <property type="entry name" value="LRR_6"/>
    <property type="match status" value="1"/>
</dbReference>
<reference evidence="23 24" key="1">
    <citation type="journal article" date="2019" name="Plant Biotechnol. J.">
        <title>The red bayberry genome and genetic basis of sex determination.</title>
        <authorList>
            <person name="Jia H.M."/>
            <person name="Jia H.J."/>
            <person name="Cai Q.L."/>
            <person name="Wang Y."/>
            <person name="Zhao H.B."/>
            <person name="Yang W.F."/>
            <person name="Wang G.Y."/>
            <person name="Li Y.H."/>
            <person name="Zhan D.L."/>
            <person name="Shen Y.T."/>
            <person name="Niu Q.F."/>
            <person name="Chang L."/>
            <person name="Qiu J."/>
            <person name="Zhao L."/>
            <person name="Xie H.B."/>
            <person name="Fu W.Y."/>
            <person name="Jin J."/>
            <person name="Li X.W."/>
            <person name="Jiao Y."/>
            <person name="Zhou C.C."/>
            <person name="Tu T."/>
            <person name="Chai C.Y."/>
            <person name="Gao J.L."/>
            <person name="Fan L.J."/>
            <person name="van de Weg E."/>
            <person name="Wang J.Y."/>
            <person name="Gao Z.S."/>
        </authorList>
    </citation>
    <scope>NUCLEOTIDE SEQUENCE [LARGE SCALE GENOMIC DNA]</scope>
    <source>
        <tissue evidence="23">Leaves</tissue>
    </source>
</reference>
<dbReference type="InterPro" id="IPR001611">
    <property type="entry name" value="Leu-rich_rpt"/>
</dbReference>
<dbReference type="PROSITE" id="PS00107">
    <property type="entry name" value="PROTEIN_KINASE_ATP"/>
    <property type="match status" value="1"/>
</dbReference>
<name>A0A6A1VVL0_9ROSI</name>
<keyword evidence="5" id="KW-0433">Leucine-rich repeat</keyword>
<dbReference type="Pfam" id="PF08263">
    <property type="entry name" value="LRRNT_2"/>
    <property type="match status" value="1"/>
</dbReference>
<dbReference type="GO" id="GO:0033612">
    <property type="term" value="F:receptor serine/threonine kinase binding"/>
    <property type="evidence" value="ECO:0007669"/>
    <property type="project" value="TreeGrafter"/>
</dbReference>
<dbReference type="Pfam" id="PF00560">
    <property type="entry name" value="LRR_1"/>
    <property type="match status" value="6"/>
</dbReference>
<dbReference type="CDD" id="cd14066">
    <property type="entry name" value="STKc_IRAK"/>
    <property type="match status" value="1"/>
</dbReference>
<dbReference type="EC" id="2.7.11.1" evidence="3"/>
<dbReference type="PRINTS" id="PR00019">
    <property type="entry name" value="LEURICHRPT"/>
</dbReference>
<dbReference type="InterPro" id="IPR032675">
    <property type="entry name" value="LRR_dom_sf"/>
</dbReference>
<keyword evidence="16" id="KW-0325">Glycoprotein</keyword>
<dbReference type="AlphaFoldDB" id="A0A6A1VVL0"/>
<evidence type="ECO:0000256" key="18">
    <source>
        <dbReference type="ARBA" id="ARBA00048679"/>
    </source>
</evidence>
<dbReference type="Pfam" id="PF13855">
    <property type="entry name" value="LRR_8"/>
    <property type="match status" value="3"/>
</dbReference>
<evidence type="ECO:0000256" key="2">
    <source>
        <dbReference type="ARBA" id="ARBA00008684"/>
    </source>
</evidence>
<dbReference type="Pfam" id="PF00069">
    <property type="entry name" value="Pkinase"/>
    <property type="match status" value="1"/>
</dbReference>
<dbReference type="InterPro" id="IPR011009">
    <property type="entry name" value="Kinase-like_dom_sf"/>
</dbReference>
<keyword evidence="4" id="KW-0723">Serine/threonine-protein kinase</keyword>
<evidence type="ECO:0000313" key="24">
    <source>
        <dbReference type="Proteomes" id="UP000516437"/>
    </source>
</evidence>
<dbReference type="PANTHER" id="PTHR48056">
    <property type="entry name" value="LRR RECEPTOR-LIKE SERINE/THREONINE-PROTEIN KINASE-RELATED"/>
    <property type="match status" value="1"/>
</dbReference>
<evidence type="ECO:0000256" key="13">
    <source>
        <dbReference type="ARBA" id="ARBA00022989"/>
    </source>
</evidence>
<keyword evidence="7 21" id="KW-0812">Transmembrane</keyword>
<feature type="transmembrane region" description="Helical" evidence="21">
    <location>
        <begin position="827"/>
        <end position="854"/>
    </location>
</feature>
<evidence type="ECO:0000256" key="15">
    <source>
        <dbReference type="ARBA" id="ARBA00023170"/>
    </source>
</evidence>
<dbReference type="FunFam" id="3.80.10.10:FF:000691">
    <property type="entry name" value="Putative LRR receptor-like serine/threonine-protein kinase"/>
    <property type="match status" value="1"/>
</dbReference>
<dbReference type="SUPFAM" id="SSF52047">
    <property type="entry name" value="RNI-like"/>
    <property type="match status" value="1"/>
</dbReference>
<dbReference type="Gene3D" id="1.10.510.10">
    <property type="entry name" value="Transferase(Phosphotransferase) domain 1"/>
    <property type="match status" value="1"/>
</dbReference>
<dbReference type="PROSITE" id="PS00108">
    <property type="entry name" value="PROTEIN_KINASE_ST"/>
    <property type="match status" value="1"/>
</dbReference>
<organism evidence="23 24">
    <name type="scientific">Morella rubra</name>
    <name type="common">Chinese bayberry</name>
    <dbReference type="NCBI Taxonomy" id="262757"/>
    <lineage>
        <taxon>Eukaryota</taxon>
        <taxon>Viridiplantae</taxon>
        <taxon>Streptophyta</taxon>
        <taxon>Embryophyta</taxon>
        <taxon>Tracheophyta</taxon>
        <taxon>Spermatophyta</taxon>
        <taxon>Magnoliopsida</taxon>
        <taxon>eudicotyledons</taxon>
        <taxon>Gunneridae</taxon>
        <taxon>Pentapetalae</taxon>
        <taxon>rosids</taxon>
        <taxon>fabids</taxon>
        <taxon>Fagales</taxon>
        <taxon>Myricaceae</taxon>
        <taxon>Morella</taxon>
    </lineage>
</organism>
<proteinExistence type="inferred from homology"/>
<keyword evidence="13 21" id="KW-1133">Transmembrane helix</keyword>
<dbReference type="InterPro" id="IPR013210">
    <property type="entry name" value="LRR_N_plant-typ"/>
</dbReference>
<dbReference type="InterPro" id="IPR008271">
    <property type="entry name" value="Ser/Thr_kinase_AS"/>
</dbReference>
<feature type="binding site" evidence="19">
    <location>
        <position position="940"/>
    </location>
    <ligand>
        <name>ATP</name>
        <dbReference type="ChEBI" id="CHEBI:30616"/>
    </ligand>
</feature>
<evidence type="ECO:0000256" key="20">
    <source>
        <dbReference type="SAM" id="MobiDB-lite"/>
    </source>
</evidence>
<feature type="transmembrane region" description="Helical" evidence="21">
    <location>
        <begin position="114"/>
        <end position="133"/>
    </location>
</feature>
<dbReference type="InterPro" id="IPR003591">
    <property type="entry name" value="Leu-rich_rpt_typical-subtyp"/>
</dbReference>
<evidence type="ECO:0000256" key="16">
    <source>
        <dbReference type="ARBA" id="ARBA00023180"/>
    </source>
</evidence>
<dbReference type="GO" id="GO:0004674">
    <property type="term" value="F:protein serine/threonine kinase activity"/>
    <property type="evidence" value="ECO:0007669"/>
    <property type="project" value="UniProtKB-KW"/>
</dbReference>
<evidence type="ECO:0000256" key="6">
    <source>
        <dbReference type="ARBA" id="ARBA00022679"/>
    </source>
</evidence>
<feature type="compositionally biased region" description="Basic residues" evidence="20">
    <location>
        <begin position="88"/>
        <end position="104"/>
    </location>
</feature>
<evidence type="ECO:0000256" key="1">
    <source>
        <dbReference type="ARBA" id="ARBA00004479"/>
    </source>
</evidence>
<comment type="similarity">
    <text evidence="2">Belongs to the protein kinase superfamily. Ser/Thr protein kinase family.</text>
</comment>
<dbReference type="Gene3D" id="3.30.200.20">
    <property type="entry name" value="Phosphorylase Kinase, domain 1"/>
    <property type="match status" value="1"/>
</dbReference>
<evidence type="ECO:0000259" key="22">
    <source>
        <dbReference type="PROSITE" id="PS50011"/>
    </source>
</evidence>
<protein>
    <recommendedName>
        <fullName evidence="3">non-specific serine/threonine protein kinase</fullName>
        <ecNumber evidence="3">2.7.11.1</ecNumber>
    </recommendedName>
</protein>
<keyword evidence="9" id="KW-0677">Repeat</keyword>
<dbReference type="SMART" id="SM00220">
    <property type="entry name" value="S_TKc"/>
    <property type="match status" value="1"/>
</dbReference>
<dbReference type="GO" id="GO:0005524">
    <property type="term" value="F:ATP binding"/>
    <property type="evidence" value="ECO:0007669"/>
    <property type="project" value="UniProtKB-UniRule"/>
</dbReference>
<evidence type="ECO:0000256" key="19">
    <source>
        <dbReference type="PROSITE-ProRule" id="PRU10141"/>
    </source>
</evidence>
<feature type="domain" description="Protein kinase" evidence="22">
    <location>
        <begin position="911"/>
        <end position="1195"/>
    </location>
</feature>
<comment type="catalytic activity">
    <reaction evidence="18">
        <text>L-seryl-[protein] + ATP = O-phospho-L-seryl-[protein] + ADP + H(+)</text>
        <dbReference type="Rhea" id="RHEA:17989"/>
        <dbReference type="Rhea" id="RHEA-COMP:9863"/>
        <dbReference type="Rhea" id="RHEA-COMP:11604"/>
        <dbReference type="ChEBI" id="CHEBI:15378"/>
        <dbReference type="ChEBI" id="CHEBI:29999"/>
        <dbReference type="ChEBI" id="CHEBI:30616"/>
        <dbReference type="ChEBI" id="CHEBI:83421"/>
        <dbReference type="ChEBI" id="CHEBI:456216"/>
        <dbReference type="EC" id="2.7.11.1"/>
    </reaction>
</comment>
<evidence type="ECO:0000256" key="21">
    <source>
        <dbReference type="SAM" id="Phobius"/>
    </source>
</evidence>
<dbReference type="OrthoDB" id="676979at2759"/>
<sequence length="1206" mass="133041">MDSQEQKQSAYGDPNFHFLVYVIAGLMVLFKFKAHGRLRIKDQLESILLLLCVKSDLSQTQAGAQSTWAAHRPPCLVKRGGGEEETKKRRRKKKKKKKKKKKIRTNMPDEETESWSFALIIFLILIAGTLVAGNSLDADRDVLLNLKSFLEENNQVNRGRYSEWNTTNPCNWKGIICSSFNGSARRVTGINLSEDHISGMVYGNFSLLTELSYLDLSRNTLSKVIPEDLNRCQQLVHLNLSHNILEGELNLTGLSNLEKLDLSVNRFCGKVQLSIPAICDNLVVVNISGNNFSGSVDERFDACSNLQYLDLSSNKFSGELRVGFSRLIEFSISENYFTGFISSSMFTDNCSLKVLDLSGNNFTGVVPGKISKCRNLVILNLWGNNFSGLIPGEIGSILSLEALNLGNNSFSPEIPESLLGLKNLSFLDLSKNNFTGDIQEILGKFEQIRFLVLHRNSYTGGITTSGILKLPRISRLDLSYNNFSGPLPVEITAMPTLNFLILAYNQFSGNMPPEFGNLSRLQVLDLSFNRLTGSMPPTLGKLSSLLWLMLANNSLTGEIPPELGNCSSLLWLNLANNQLTGKIPPELSNIGRDASPTFKTNIRESNRIIGGSGECLAMRRWIPADYPPFSFVYTILTRKSCRSIWDLLLQGHGLFPMCTAGSSVRTVQTSGYVQLSGNLLSGEVPPDIGKMQSFSLLHLGANQLSGKLPPQIGKMPLVVLNISRNKFSGEIPMEIGFIKCLQNLDLSFNNFSGTFPVSLDNLTELSKFNISYNQFISGVIPATGQLATFDKYSYLGDPHLDLPKFIDNSTDEAPKSEGGKLRRPTKLAAFLIFLALALAFLIFAFISLLVCSLVKSPSESPGYLLEETKYRHDFGSSSSSSSPWLSDTVKVIRLDKTAFTHADILKATGNFSEERIIGKGGFGTVYRGVLPDGREVAVKKLQREGIEGEREFRAEMEVLSGNGFGWPHPNLVTLYGWCLDGSEKILVYEYMEGGSLEDLVSDRMRLTWWRRIDAAIDVARALVFLHHECFPAIVHRDVKASNVLLDKDGKARVTDFGLARVVDAGDSHVSTVVAGTIGYVAPEYGQTWRATTKGDVYSFGVLAMELATGRRAVDGGEECLVEWARRVMGIGRHGLSRSIIPVVLLGSGLAEGAEEMCELLRIGVNCTAESPHARPNMKEVLAMLVKISGTREEFNCDSSPPSVIEV</sequence>
<accession>A0A6A1VVL0</accession>
<evidence type="ECO:0000256" key="12">
    <source>
        <dbReference type="ARBA" id="ARBA00022840"/>
    </source>
</evidence>
<dbReference type="GO" id="GO:0016020">
    <property type="term" value="C:membrane"/>
    <property type="evidence" value="ECO:0007669"/>
    <property type="project" value="UniProtKB-SubCell"/>
</dbReference>
<evidence type="ECO:0000256" key="8">
    <source>
        <dbReference type="ARBA" id="ARBA00022729"/>
    </source>
</evidence>
<evidence type="ECO:0000256" key="14">
    <source>
        <dbReference type="ARBA" id="ARBA00023136"/>
    </source>
</evidence>
<evidence type="ECO:0000256" key="17">
    <source>
        <dbReference type="ARBA" id="ARBA00047899"/>
    </source>
</evidence>
<dbReference type="SMART" id="SM00369">
    <property type="entry name" value="LRR_TYP"/>
    <property type="match status" value="6"/>
</dbReference>
<dbReference type="FunFam" id="3.80.10.10:FF:001678">
    <property type="entry name" value="Calmodulin-binding receptor kinase CaMRLK"/>
    <property type="match status" value="1"/>
</dbReference>
<dbReference type="EMBL" id="RXIC02000022">
    <property type="protein sequence ID" value="KAB1216775.1"/>
    <property type="molecule type" value="Genomic_DNA"/>
</dbReference>
<evidence type="ECO:0000256" key="11">
    <source>
        <dbReference type="ARBA" id="ARBA00022777"/>
    </source>
</evidence>
<evidence type="ECO:0000256" key="4">
    <source>
        <dbReference type="ARBA" id="ARBA00022527"/>
    </source>
</evidence>
<keyword evidence="10 19" id="KW-0547">Nucleotide-binding</keyword>
<evidence type="ECO:0000256" key="7">
    <source>
        <dbReference type="ARBA" id="ARBA00022692"/>
    </source>
</evidence>
<comment type="caution">
    <text evidence="23">The sequence shown here is derived from an EMBL/GenBank/DDBJ whole genome shotgun (WGS) entry which is preliminary data.</text>
</comment>
<comment type="subcellular location">
    <subcellularLocation>
        <location evidence="1">Membrane</location>
        <topology evidence="1">Single-pass type I membrane protein</topology>
    </subcellularLocation>
</comment>
<dbReference type="Gene3D" id="3.80.10.10">
    <property type="entry name" value="Ribonuclease Inhibitor"/>
    <property type="match status" value="5"/>
</dbReference>
<dbReference type="FunFam" id="3.30.200.20:FF:000150">
    <property type="entry name" value="serine/threonine-protein kinase BRI1-like 2"/>
    <property type="match status" value="1"/>
</dbReference>
<dbReference type="SUPFAM" id="SSF56112">
    <property type="entry name" value="Protein kinase-like (PK-like)"/>
    <property type="match status" value="1"/>
</dbReference>
<evidence type="ECO:0000256" key="9">
    <source>
        <dbReference type="ARBA" id="ARBA00022737"/>
    </source>
</evidence>